<sequence length="547" mass="58789">MGELWPWFRLLSAHRRRLMIGGLLMFATILAGVGLLALSGWFITATALTGLLMAAGVNAHLNIYTPGGGIRFFALARTVSRYVERLYNHDTVLRLLADIRVVFFGRLAAAAPGTLGGRRAADWLNRLTRDIDTLDTLYLQLVAPPAMAVAGLVILAVVLATVAPLMLWSLLPLLLLLPVLYLLALFTHGPGKRQGFGEEALRGRFVDAIEGMGELQGAHRWTSETRQLLAESRGLDQLKLTTESRTAITNGITLMAIQFAVLLALWAGLDLWRGGHLSGPVALLFTLAILGLGEAFTGLPAAFGRLGATIGAASRLNGEGGEPRPEAEPPAPGDITLEAVAAIRHGEPLFNPVTVQLPPGQRLALVGRSGSGKSTLLDHLAGMAGTAIEGELKLAGKGVTPSQLGGWRSCVSYLRQNTHFFSDSLRANLAMAKPEASDQELMDVLEAVALSDLLGRLPHGLDTWIGDQGRLLSGGERRRVALARALLRPGWLLLLDEPFTGVDSHTREQIEARIEPWLANRTCIFSAHSTDAIPATDQRIDLDLPAR</sequence>
<feature type="transmembrane region" description="Helical" evidence="7">
    <location>
        <begin position="165"/>
        <end position="186"/>
    </location>
</feature>
<reference evidence="11" key="1">
    <citation type="journal article" date="2019" name="Int. J. Syst. Evol. Microbiol.">
        <title>The Global Catalogue of Microorganisms (GCM) 10K type strain sequencing project: providing services to taxonomists for standard genome sequencing and annotation.</title>
        <authorList>
            <consortium name="The Broad Institute Genomics Platform"/>
            <consortium name="The Broad Institute Genome Sequencing Center for Infectious Disease"/>
            <person name="Wu L."/>
            <person name="Ma J."/>
        </authorList>
    </citation>
    <scope>NUCLEOTIDE SEQUENCE [LARGE SCALE GENOMIC DNA]</scope>
    <source>
        <strain evidence="11">CECT 7297</strain>
    </source>
</reference>
<dbReference type="PANTHER" id="PTHR24221">
    <property type="entry name" value="ATP-BINDING CASSETTE SUB-FAMILY B"/>
    <property type="match status" value="1"/>
</dbReference>
<organism evidence="10 11">
    <name type="scientific">Marinobacter lacisalsi</name>
    <dbReference type="NCBI Taxonomy" id="475979"/>
    <lineage>
        <taxon>Bacteria</taxon>
        <taxon>Pseudomonadati</taxon>
        <taxon>Pseudomonadota</taxon>
        <taxon>Gammaproteobacteria</taxon>
        <taxon>Pseudomonadales</taxon>
        <taxon>Marinobacteraceae</taxon>
        <taxon>Marinobacter</taxon>
    </lineage>
</organism>
<comment type="caution">
    <text evidence="10">The sequence shown here is derived from an EMBL/GenBank/DDBJ whole genome shotgun (WGS) entry which is preliminary data.</text>
</comment>
<dbReference type="Pfam" id="PF00005">
    <property type="entry name" value="ABC_tran"/>
    <property type="match status" value="1"/>
</dbReference>
<feature type="transmembrane region" description="Helical" evidence="7">
    <location>
        <begin position="137"/>
        <end position="159"/>
    </location>
</feature>
<keyword evidence="11" id="KW-1185">Reference proteome</keyword>
<evidence type="ECO:0000256" key="2">
    <source>
        <dbReference type="ARBA" id="ARBA00022692"/>
    </source>
</evidence>
<dbReference type="PANTHER" id="PTHR24221:SF653">
    <property type="entry name" value="TRANSPORT ATP-BINDING PROTEIN CYDC"/>
    <property type="match status" value="1"/>
</dbReference>
<evidence type="ECO:0000256" key="3">
    <source>
        <dbReference type="ARBA" id="ARBA00022741"/>
    </source>
</evidence>
<evidence type="ECO:0000313" key="11">
    <source>
        <dbReference type="Proteomes" id="UP001595798"/>
    </source>
</evidence>
<dbReference type="PROSITE" id="PS50929">
    <property type="entry name" value="ABC_TM1F"/>
    <property type="match status" value="1"/>
</dbReference>
<evidence type="ECO:0000256" key="1">
    <source>
        <dbReference type="ARBA" id="ARBA00004651"/>
    </source>
</evidence>
<dbReference type="Proteomes" id="UP001595798">
    <property type="component" value="Unassembled WGS sequence"/>
</dbReference>
<keyword evidence="6 7" id="KW-0472">Membrane</keyword>
<feature type="transmembrane region" description="Helical" evidence="7">
    <location>
        <begin position="247"/>
        <end position="269"/>
    </location>
</feature>
<keyword evidence="2 7" id="KW-0812">Transmembrane</keyword>
<feature type="transmembrane region" description="Helical" evidence="7">
    <location>
        <begin position="20"/>
        <end position="43"/>
    </location>
</feature>
<dbReference type="InterPro" id="IPR027417">
    <property type="entry name" value="P-loop_NTPase"/>
</dbReference>
<dbReference type="InterPro" id="IPR003593">
    <property type="entry name" value="AAA+_ATPase"/>
</dbReference>
<keyword evidence="3" id="KW-0547">Nucleotide-binding</keyword>
<dbReference type="Gene3D" id="1.20.1560.10">
    <property type="entry name" value="ABC transporter type 1, transmembrane domain"/>
    <property type="match status" value="1"/>
</dbReference>
<feature type="domain" description="ABC transporter" evidence="8">
    <location>
        <begin position="335"/>
        <end position="546"/>
    </location>
</feature>
<protein>
    <submittedName>
        <fullName evidence="10">Thiol reductant ABC exporter subunit CydC</fullName>
    </submittedName>
</protein>
<evidence type="ECO:0000256" key="7">
    <source>
        <dbReference type="SAM" id="Phobius"/>
    </source>
</evidence>
<proteinExistence type="predicted"/>
<dbReference type="RefSeq" id="WP_379886622.1">
    <property type="nucleotide sequence ID" value="NZ_JBHSDI010000011.1"/>
</dbReference>
<keyword evidence="5 7" id="KW-1133">Transmembrane helix</keyword>
<evidence type="ECO:0000259" key="8">
    <source>
        <dbReference type="PROSITE" id="PS50893"/>
    </source>
</evidence>
<dbReference type="EMBL" id="JBHSDI010000011">
    <property type="protein sequence ID" value="MFC4259079.1"/>
    <property type="molecule type" value="Genomic_DNA"/>
</dbReference>
<evidence type="ECO:0000256" key="4">
    <source>
        <dbReference type="ARBA" id="ARBA00022840"/>
    </source>
</evidence>
<evidence type="ECO:0000259" key="9">
    <source>
        <dbReference type="PROSITE" id="PS50929"/>
    </source>
</evidence>
<dbReference type="NCBIfam" id="TIGR02868">
    <property type="entry name" value="CydC"/>
    <property type="match status" value="1"/>
</dbReference>
<dbReference type="InterPro" id="IPR036640">
    <property type="entry name" value="ABC1_TM_sf"/>
</dbReference>
<name>A0ABV8QJ03_9GAMM</name>
<accession>A0ABV8QJ03</accession>
<keyword evidence="4" id="KW-0067">ATP-binding</keyword>
<dbReference type="InterPro" id="IPR017871">
    <property type="entry name" value="ABC_transporter-like_CS"/>
</dbReference>
<evidence type="ECO:0000313" key="10">
    <source>
        <dbReference type="EMBL" id="MFC4259079.1"/>
    </source>
</evidence>
<dbReference type="Gene3D" id="3.40.50.300">
    <property type="entry name" value="P-loop containing nucleotide triphosphate hydrolases"/>
    <property type="match status" value="1"/>
</dbReference>
<dbReference type="InterPro" id="IPR003439">
    <property type="entry name" value="ABC_transporter-like_ATP-bd"/>
</dbReference>
<dbReference type="SMART" id="SM00382">
    <property type="entry name" value="AAA"/>
    <property type="match status" value="1"/>
</dbReference>
<feature type="transmembrane region" description="Helical" evidence="7">
    <location>
        <begin position="281"/>
        <end position="303"/>
    </location>
</feature>
<dbReference type="Pfam" id="PF00664">
    <property type="entry name" value="ABC_membrane"/>
    <property type="match status" value="1"/>
</dbReference>
<dbReference type="InterPro" id="IPR011527">
    <property type="entry name" value="ABC1_TM_dom"/>
</dbReference>
<dbReference type="SUPFAM" id="SSF52540">
    <property type="entry name" value="P-loop containing nucleoside triphosphate hydrolases"/>
    <property type="match status" value="1"/>
</dbReference>
<dbReference type="SUPFAM" id="SSF90123">
    <property type="entry name" value="ABC transporter transmembrane region"/>
    <property type="match status" value="1"/>
</dbReference>
<dbReference type="PROSITE" id="PS50893">
    <property type="entry name" value="ABC_TRANSPORTER_2"/>
    <property type="match status" value="1"/>
</dbReference>
<gene>
    <name evidence="10" type="primary">cydC</name>
    <name evidence="10" type="ORF">ACFOZ5_08575</name>
</gene>
<dbReference type="InterPro" id="IPR039421">
    <property type="entry name" value="Type_1_exporter"/>
</dbReference>
<comment type="subcellular location">
    <subcellularLocation>
        <location evidence="1">Cell membrane</location>
        <topology evidence="1">Multi-pass membrane protein</topology>
    </subcellularLocation>
</comment>
<dbReference type="InterPro" id="IPR014223">
    <property type="entry name" value="ABC_CydC/D"/>
</dbReference>
<dbReference type="PROSITE" id="PS00211">
    <property type="entry name" value="ABC_TRANSPORTER_1"/>
    <property type="match status" value="1"/>
</dbReference>
<evidence type="ECO:0000256" key="5">
    <source>
        <dbReference type="ARBA" id="ARBA00022989"/>
    </source>
</evidence>
<feature type="domain" description="ABC transmembrane type-1" evidence="9">
    <location>
        <begin position="20"/>
        <end position="308"/>
    </location>
</feature>
<evidence type="ECO:0000256" key="6">
    <source>
        <dbReference type="ARBA" id="ARBA00023136"/>
    </source>
</evidence>